<dbReference type="AlphaFoldDB" id="A0A859FHL4"/>
<evidence type="ECO:0000313" key="2">
    <source>
        <dbReference type="EMBL" id="QKS72142.1"/>
    </source>
</evidence>
<proteinExistence type="predicted"/>
<feature type="transmembrane region" description="Helical" evidence="1">
    <location>
        <begin position="82"/>
        <end position="104"/>
    </location>
</feature>
<feature type="transmembrane region" description="Helical" evidence="1">
    <location>
        <begin position="42"/>
        <end position="62"/>
    </location>
</feature>
<name>A0A859FHL4_9BACI</name>
<accession>A0A859FHL4</accession>
<protein>
    <submittedName>
        <fullName evidence="2">Uncharacterized protein</fullName>
    </submittedName>
</protein>
<dbReference type="EMBL" id="CP041372">
    <property type="protein sequence ID" value="QKS72142.1"/>
    <property type="molecule type" value="Genomic_DNA"/>
</dbReference>
<keyword evidence="1" id="KW-0472">Membrane</keyword>
<keyword evidence="3" id="KW-1185">Reference proteome</keyword>
<reference evidence="3" key="1">
    <citation type="submission" date="2019-07" db="EMBL/GenBank/DDBJ databases">
        <title>Bacillus alkalisoli sp. nov. isolated from saline soil.</title>
        <authorList>
            <person name="Sun J.-Q."/>
            <person name="Xu L."/>
        </authorList>
    </citation>
    <scope>NUCLEOTIDE SEQUENCE [LARGE SCALE GENOMIC DNA]</scope>
    <source>
        <strain evidence="3">M4U3P1</strain>
    </source>
</reference>
<keyword evidence="1" id="KW-0812">Transmembrane</keyword>
<evidence type="ECO:0000256" key="1">
    <source>
        <dbReference type="SAM" id="Phobius"/>
    </source>
</evidence>
<dbReference type="RefSeq" id="WP_176010126.1">
    <property type="nucleotide sequence ID" value="NZ_CP041372.2"/>
</dbReference>
<dbReference type="Proteomes" id="UP000318138">
    <property type="component" value="Chromosome"/>
</dbReference>
<feature type="transmembrane region" description="Helical" evidence="1">
    <location>
        <begin position="6"/>
        <end position="30"/>
    </location>
</feature>
<gene>
    <name evidence="2" type="ORF">FLK61_36400</name>
</gene>
<organism evidence="2 3">
    <name type="scientific">Paenalkalicoccus suaedae</name>
    <dbReference type="NCBI Taxonomy" id="2592382"/>
    <lineage>
        <taxon>Bacteria</taxon>
        <taxon>Bacillati</taxon>
        <taxon>Bacillota</taxon>
        <taxon>Bacilli</taxon>
        <taxon>Bacillales</taxon>
        <taxon>Bacillaceae</taxon>
        <taxon>Paenalkalicoccus</taxon>
    </lineage>
</organism>
<evidence type="ECO:0000313" key="3">
    <source>
        <dbReference type="Proteomes" id="UP000318138"/>
    </source>
</evidence>
<sequence>MINEATLAILLVVFMMLNFVTVGYLFFVLIDKMRMSKVKSTLYITLQVISTFLVALLFYHFVISRFTDPAYLNFPNLRDYSLYYMIGWNAFFAFLALLYLLNAIAHHIYAKRRLESY</sequence>
<dbReference type="KEGG" id="psua:FLK61_36400"/>
<keyword evidence="1" id="KW-1133">Transmembrane helix</keyword>